<evidence type="ECO:0000256" key="1">
    <source>
        <dbReference type="ARBA" id="ARBA00004613"/>
    </source>
</evidence>
<accession>A0A8J6KPQ3</accession>
<comment type="caution">
    <text evidence="9">The sequence shown here is derived from an EMBL/GenBank/DDBJ whole genome shotgun (WGS) entry which is preliminary data.</text>
</comment>
<keyword evidence="6" id="KW-1015">Disulfide bond</keyword>
<evidence type="ECO:0000256" key="2">
    <source>
        <dbReference type="ARBA" id="ARBA00006889"/>
    </source>
</evidence>
<dbReference type="InterPro" id="IPR002345">
    <property type="entry name" value="Lipocalin"/>
</dbReference>
<dbReference type="Pfam" id="PF00061">
    <property type="entry name" value="Lipocalin"/>
    <property type="match status" value="1"/>
</dbReference>
<keyword evidence="7" id="KW-0325">Glycoprotein</keyword>
<dbReference type="InterPro" id="IPR000566">
    <property type="entry name" value="Lipocln_cytosolic_FA-bd_dom"/>
</dbReference>
<organism evidence="9 10">
    <name type="scientific">Microtus ochrogaster</name>
    <name type="common">Prairie vole</name>
    <dbReference type="NCBI Taxonomy" id="79684"/>
    <lineage>
        <taxon>Eukaryota</taxon>
        <taxon>Metazoa</taxon>
        <taxon>Chordata</taxon>
        <taxon>Craniata</taxon>
        <taxon>Vertebrata</taxon>
        <taxon>Euteleostomi</taxon>
        <taxon>Mammalia</taxon>
        <taxon>Eutheria</taxon>
        <taxon>Euarchontoglires</taxon>
        <taxon>Glires</taxon>
        <taxon>Rodentia</taxon>
        <taxon>Myomorpha</taxon>
        <taxon>Muroidea</taxon>
        <taxon>Cricetidae</taxon>
        <taxon>Arvicolinae</taxon>
        <taxon>Microtus</taxon>
    </lineage>
</organism>
<sequence length="154" mass="17534">MQFQGEWFVLGLAGNTYKREHRTLLNPYIALFELKNNSYFQVTNTMTRGKRCDAWFYALIPTTKPGQFTVENKGTGADREDVQVIETDYTNFALVLSLRQTSSLTIIRVNLLGTQLCLSASPLGFPMTEVSMWPFHDVGFDVPDSLVWMAPNRN</sequence>
<evidence type="ECO:0000256" key="4">
    <source>
        <dbReference type="ARBA" id="ARBA00022525"/>
    </source>
</evidence>
<dbReference type="GO" id="GO:0005615">
    <property type="term" value="C:extracellular space"/>
    <property type="evidence" value="ECO:0007669"/>
    <property type="project" value="TreeGrafter"/>
</dbReference>
<reference evidence="9" key="1">
    <citation type="submission" date="2020-03" db="EMBL/GenBank/DDBJ databases">
        <title>Studies in the Genomics of Life Span.</title>
        <authorList>
            <person name="Glass D."/>
        </authorList>
    </citation>
    <scope>NUCLEOTIDE SEQUENCE</scope>
    <source>
        <strain evidence="9">LTLLF</strain>
        <tissue evidence="9">Muscle</tissue>
    </source>
</reference>
<evidence type="ECO:0000256" key="5">
    <source>
        <dbReference type="ARBA" id="ARBA00022729"/>
    </source>
</evidence>
<protein>
    <submittedName>
        <fullName evidence="9">Epididymal-specific lipocalin-12</fullName>
    </submittedName>
</protein>
<evidence type="ECO:0000256" key="3">
    <source>
        <dbReference type="ARBA" id="ARBA00022448"/>
    </source>
</evidence>
<evidence type="ECO:0000313" key="10">
    <source>
        <dbReference type="Proteomes" id="UP000710432"/>
    </source>
</evidence>
<evidence type="ECO:0000313" key="9">
    <source>
        <dbReference type="EMBL" id="KAH0505044.1"/>
    </source>
</evidence>
<dbReference type="PANTHER" id="PTHR11430:SF12">
    <property type="entry name" value="EPIDIDYMAL-SPECIFIC LIPOCALIN-12"/>
    <property type="match status" value="1"/>
</dbReference>
<dbReference type="PANTHER" id="PTHR11430">
    <property type="entry name" value="LIPOCALIN"/>
    <property type="match status" value="1"/>
</dbReference>
<dbReference type="PRINTS" id="PR01275">
    <property type="entry name" value="NGELATINASE"/>
</dbReference>
<feature type="domain" description="Lipocalin/cytosolic fatty-acid binding" evidence="8">
    <location>
        <begin position="4"/>
        <end position="106"/>
    </location>
</feature>
<keyword evidence="5" id="KW-0732">Signal</keyword>
<dbReference type="Gene3D" id="2.40.128.20">
    <property type="match status" value="1"/>
</dbReference>
<dbReference type="AlphaFoldDB" id="A0A8J6KPQ3"/>
<evidence type="ECO:0000256" key="7">
    <source>
        <dbReference type="ARBA" id="ARBA00023180"/>
    </source>
</evidence>
<keyword evidence="3" id="KW-0813">Transport</keyword>
<dbReference type="InterPro" id="IPR003087">
    <property type="entry name" value="LCN2/LCN12"/>
</dbReference>
<comment type="subcellular location">
    <subcellularLocation>
        <location evidence="1">Secreted</location>
    </subcellularLocation>
</comment>
<dbReference type="EMBL" id="JAATJU010024729">
    <property type="protein sequence ID" value="KAH0505044.1"/>
    <property type="molecule type" value="Genomic_DNA"/>
</dbReference>
<dbReference type="GO" id="GO:0036094">
    <property type="term" value="F:small molecule binding"/>
    <property type="evidence" value="ECO:0007669"/>
    <property type="project" value="InterPro"/>
</dbReference>
<comment type="similarity">
    <text evidence="2">Belongs to the calycin superfamily. Lipocalin family.</text>
</comment>
<keyword evidence="4" id="KW-0964">Secreted</keyword>
<dbReference type="Proteomes" id="UP000710432">
    <property type="component" value="Unassembled WGS sequence"/>
</dbReference>
<dbReference type="SUPFAM" id="SSF50814">
    <property type="entry name" value="Lipocalins"/>
    <property type="match status" value="1"/>
</dbReference>
<dbReference type="InterPro" id="IPR012674">
    <property type="entry name" value="Calycin"/>
</dbReference>
<proteinExistence type="inferred from homology"/>
<name>A0A8J6KPQ3_MICOH</name>
<gene>
    <name evidence="9" type="ORF">LTLLF_180400</name>
</gene>
<evidence type="ECO:0000259" key="8">
    <source>
        <dbReference type="Pfam" id="PF00061"/>
    </source>
</evidence>
<evidence type="ECO:0000256" key="6">
    <source>
        <dbReference type="ARBA" id="ARBA00023157"/>
    </source>
</evidence>